<dbReference type="AlphaFoldDB" id="B9LZH7"/>
<evidence type="ECO:0000313" key="5">
    <source>
        <dbReference type="Proteomes" id="UP000007721"/>
    </source>
</evidence>
<reference evidence="4 5" key="1">
    <citation type="submission" date="2009-01" db="EMBL/GenBank/DDBJ databases">
        <title>Complete sequence of Geobacter sp. FRC-32.</title>
        <authorList>
            <consortium name="US DOE Joint Genome Institute"/>
            <person name="Lucas S."/>
            <person name="Copeland A."/>
            <person name="Lapidus A."/>
            <person name="Glavina del Rio T."/>
            <person name="Dalin E."/>
            <person name="Tice H."/>
            <person name="Bruce D."/>
            <person name="Goodwin L."/>
            <person name="Pitluck S."/>
            <person name="Saunders E."/>
            <person name="Brettin T."/>
            <person name="Detter J.C."/>
            <person name="Han C."/>
            <person name="Larimer F."/>
            <person name="Land M."/>
            <person name="Hauser L."/>
            <person name="Kyrpides N."/>
            <person name="Ovchinnikova G."/>
            <person name="Kostka J."/>
            <person name="Richardson P."/>
        </authorList>
    </citation>
    <scope>NUCLEOTIDE SEQUENCE [LARGE SCALE GENOMIC DNA]</scope>
    <source>
        <strain evidence="5">DSM 22248 / JCM 15807 / FRC-32</strain>
    </source>
</reference>
<feature type="signal peptide" evidence="2">
    <location>
        <begin position="1"/>
        <end position="26"/>
    </location>
</feature>
<accession>B9LZH7</accession>
<keyword evidence="5" id="KW-1185">Reference proteome</keyword>
<dbReference type="eggNOG" id="COG3386">
    <property type="taxonomic scope" value="Bacteria"/>
</dbReference>
<feature type="chain" id="PRO_5002888573" description="SbsA Ig-like domain-containing protein" evidence="2">
    <location>
        <begin position="27"/>
        <end position="692"/>
    </location>
</feature>
<dbReference type="InterPro" id="IPR058094">
    <property type="entry name" value="Ig-like_OmpL47-like"/>
</dbReference>
<dbReference type="NCBIfam" id="NF047446">
    <property type="entry name" value="barrel_OmpL47"/>
    <property type="match status" value="2"/>
</dbReference>
<evidence type="ECO:0000259" key="3">
    <source>
        <dbReference type="Pfam" id="PF13205"/>
    </source>
</evidence>
<evidence type="ECO:0000256" key="1">
    <source>
        <dbReference type="ARBA" id="ARBA00022729"/>
    </source>
</evidence>
<proteinExistence type="predicted"/>
<name>B9LZH7_GEODF</name>
<feature type="domain" description="SbsA Ig-like" evidence="3">
    <location>
        <begin position="588"/>
        <end position="689"/>
    </location>
</feature>
<dbReference type="EMBL" id="CP001390">
    <property type="protein sequence ID" value="ACM20730.1"/>
    <property type="molecule type" value="Genomic_DNA"/>
</dbReference>
<evidence type="ECO:0000313" key="4">
    <source>
        <dbReference type="EMBL" id="ACM20730.1"/>
    </source>
</evidence>
<dbReference type="HOGENOM" id="CLU_397811_0_0_7"/>
<dbReference type="eggNOG" id="COG5563">
    <property type="taxonomic scope" value="Bacteria"/>
</dbReference>
<evidence type="ECO:0000256" key="2">
    <source>
        <dbReference type="SAM" id="SignalP"/>
    </source>
</evidence>
<dbReference type="Gene3D" id="3.30.1920.20">
    <property type="match status" value="3"/>
</dbReference>
<organism evidence="4 5">
    <name type="scientific">Geotalea daltonii (strain DSM 22248 / JCM 15807 / FRC-32)</name>
    <name type="common">Geobacter daltonii</name>
    <dbReference type="NCBI Taxonomy" id="316067"/>
    <lineage>
        <taxon>Bacteria</taxon>
        <taxon>Pseudomonadati</taxon>
        <taxon>Thermodesulfobacteriota</taxon>
        <taxon>Desulfuromonadia</taxon>
        <taxon>Geobacterales</taxon>
        <taxon>Geobacteraceae</taxon>
        <taxon>Geotalea</taxon>
    </lineage>
</organism>
<dbReference type="eggNOG" id="COG1404">
    <property type="taxonomic scope" value="Bacteria"/>
</dbReference>
<gene>
    <name evidence="4" type="ordered locus">Geob_2376</name>
</gene>
<dbReference type="InterPro" id="IPR032812">
    <property type="entry name" value="SbsA_Ig"/>
</dbReference>
<keyword evidence="1 2" id="KW-0732">Signal</keyword>
<dbReference type="Gene3D" id="2.60.40.1220">
    <property type="match status" value="1"/>
</dbReference>
<dbReference type="Pfam" id="PF13205">
    <property type="entry name" value="Big_5"/>
    <property type="match status" value="1"/>
</dbReference>
<dbReference type="KEGG" id="geo:Geob_2376"/>
<sequence>MGKQRFKIFMAVVVALLCGAAGQGEAGTPVFGNMSGLTVPASYKVTNLDFSAIAINDAGQVLSSDCRFYDKGNVISIYTPVQPCIGVGLNNAGQALVFGGYQSPVTYIYSNGNLTQLNTAPWYSPSWIVRPEGINDSGKVIATAEYSGWLSYSVLFDTVNGTSTNLSAMIPGVGYNGPRTITNKGDVSGWYWDANYSSQGYVIRSNIFSQVPYFYPVINDNGVTVGNRSVLDPVTGTRYEHMFYSKNGMEVDLGNFGGSYIRAEAVNEAGLAVGYGAYNPTINGLNYGFVTDGRKLYNLNDLVPAGTPTISTASGINAYGQIAAGVILTPITPPVTTAYPDIAAGKVSLQALDYDFGVKALHYSLNGEAEVVEASGAATIQLVPGVTNTVSYYAIDNADNVETARTITVNLDTVPPVTTPVLNGYVGQNGWFTSAVQVALSAIDNSSGIARTEYSPDGVNWTVYTAPLNITASGVTTVYYRSVDTNNNTEATKSIAVSIDQAAPVTTAVVSGTLGTNGLYTSAVKVALSGIDTASGIARTEYSVDQTTWTAYAATVDIQTDSTTTVYYRSVDLAGNVEAVKSVTFTIDKTAPFIGSMNPAANAVNVPIASSITIIFSEDISTGGAFAGVALMRGLTKVATLNTVSGNTVTIKPVKLLGKMATYTVTVPAGAVIDAAGNNSAASSFSFTTGRR</sequence>
<dbReference type="Proteomes" id="UP000007721">
    <property type="component" value="Chromosome"/>
</dbReference>
<dbReference type="STRING" id="316067.Geob_2376"/>
<dbReference type="RefSeq" id="WP_012647459.1">
    <property type="nucleotide sequence ID" value="NC_011979.1"/>
</dbReference>
<protein>
    <recommendedName>
        <fullName evidence="3">SbsA Ig-like domain-containing protein</fullName>
    </recommendedName>
</protein>
<dbReference type="InterPro" id="IPR014755">
    <property type="entry name" value="Cu-Rt/internalin_Ig-like"/>
</dbReference>